<name>A0A9P8Q0R5_WICPI</name>
<reference evidence="1" key="1">
    <citation type="journal article" date="2021" name="Open Biol.">
        <title>Shared evolutionary footprints suggest mitochondrial oxidative damage underlies multiple complex I losses in fungi.</title>
        <authorList>
            <person name="Schikora-Tamarit M.A."/>
            <person name="Marcet-Houben M."/>
            <person name="Nosek J."/>
            <person name="Gabaldon T."/>
        </authorList>
    </citation>
    <scope>NUCLEOTIDE SEQUENCE</scope>
    <source>
        <strain evidence="1">CBS2887</strain>
    </source>
</reference>
<dbReference type="EMBL" id="JAEUBG010003985">
    <property type="protein sequence ID" value="KAH3682063.1"/>
    <property type="molecule type" value="Genomic_DNA"/>
</dbReference>
<gene>
    <name evidence="1" type="ORF">WICPIJ_006964</name>
</gene>
<dbReference type="Proteomes" id="UP000774326">
    <property type="component" value="Unassembled WGS sequence"/>
</dbReference>
<evidence type="ECO:0000313" key="2">
    <source>
        <dbReference type="Proteomes" id="UP000774326"/>
    </source>
</evidence>
<accession>A0A9P8Q0R5</accession>
<organism evidence="1 2">
    <name type="scientific">Wickerhamomyces pijperi</name>
    <name type="common">Yeast</name>
    <name type="synonym">Pichia pijperi</name>
    <dbReference type="NCBI Taxonomy" id="599730"/>
    <lineage>
        <taxon>Eukaryota</taxon>
        <taxon>Fungi</taxon>
        <taxon>Dikarya</taxon>
        <taxon>Ascomycota</taxon>
        <taxon>Saccharomycotina</taxon>
        <taxon>Saccharomycetes</taxon>
        <taxon>Phaffomycetales</taxon>
        <taxon>Wickerhamomycetaceae</taxon>
        <taxon>Wickerhamomyces</taxon>
    </lineage>
</organism>
<comment type="caution">
    <text evidence="1">The sequence shown here is derived from an EMBL/GenBank/DDBJ whole genome shotgun (WGS) entry which is preliminary data.</text>
</comment>
<keyword evidence="2" id="KW-1185">Reference proteome</keyword>
<protein>
    <submittedName>
        <fullName evidence="1">Uncharacterized protein</fullName>
    </submittedName>
</protein>
<reference evidence="1" key="2">
    <citation type="submission" date="2021-01" db="EMBL/GenBank/DDBJ databases">
        <authorList>
            <person name="Schikora-Tamarit M.A."/>
        </authorList>
    </citation>
    <scope>NUCLEOTIDE SEQUENCE</scope>
    <source>
        <strain evidence="1">CBS2887</strain>
    </source>
</reference>
<evidence type="ECO:0000313" key="1">
    <source>
        <dbReference type="EMBL" id="KAH3682063.1"/>
    </source>
</evidence>
<proteinExistence type="predicted"/>
<sequence length="392" mass="43239">MTLPWQVISSALNPPLVTFGNKVGAQTILKFLAVIKFMELLEEIRFKCKINERNVQYEVSGKVKINSWSFFTRTSSSGILPWARNTGVASFVRSASEPGSKTEYCGPADCVEGWLNGVAAAAEAEADVLFAFTDTGLVIGFMALLKLELDTVLRLDVTMDGCCLNSTGNNALFLFSCECLITYWYKSFSLSMEEAMTFIDCWLAPLIGLIDKAVCSTKSSVLDEYFCNCTDMAMSTSMMMSFNCLTRFGLNVSRKTFLRPVEAVTFCLLTNLSKFKVNESLFKLILVLRRSCVVLEIFLRCSSWSCSKTAFFLMYLANSSQVRILLFKRFKRVSTAESEVNNLQNLPSSNKAGEETGMILDFSSLEISALPVSTTVLLAAKPAVAVAVAGCC</sequence>
<dbReference type="AlphaFoldDB" id="A0A9P8Q0R5"/>